<reference evidence="10 11" key="1">
    <citation type="submission" date="2017-06" db="EMBL/GenBank/DDBJ databases">
        <title>Ensifer strains isolated from leguminous trees and herbs display diverse denitrification phenotypes with some acting as strong N2O sinks.</title>
        <authorList>
            <person name="Woliy K."/>
            <person name="Mania D."/>
            <person name="Bakken L.R."/>
            <person name="Frostegard A."/>
        </authorList>
    </citation>
    <scope>NUCLEOTIDE SEQUENCE [LARGE SCALE GENOMIC DNA]</scope>
    <source>
        <strain evidence="10 11">AC50a</strain>
    </source>
</reference>
<keyword evidence="6 9" id="KW-1133">Transmembrane helix</keyword>
<dbReference type="PANTHER" id="PTHR30607:SF2">
    <property type="entry name" value="POTASSIUM-TRANSPORTING ATPASE POTASSIUM-BINDING SUBUNIT"/>
    <property type="match status" value="1"/>
</dbReference>
<dbReference type="Proteomes" id="UP000231987">
    <property type="component" value="Unassembled WGS sequence"/>
</dbReference>
<evidence type="ECO:0000313" key="10">
    <source>
        <dbReference type="EMBL" id="PJR10766.1"/>
    </source>
</evidence>
<dbReference type="EMBL" id="NJGD01000021">
    <property type="protein sequence ID" value="PJR10766.1"/>
    <property type="molecule type" value="Genomic_DNA"/>
</dbReference>
<dbReference type="NCBIfam" id="TIGR00680">
    <property type="entry name" value="kdpA"/>
    <property type="match status" value="1"/>
</dbReference>
<organism evidence="10 11">
    <name type="scientific">Rhizobium meliloti</name>
    <name type="common">Ensifer meliloti</name>
    <name type="synonym">Sinorhizobium meliloti</name>
    <dbReference type="NCBI Taxonomy" id="382"/>
    <lineage>
        <taxon>Bacteria</taxon>
        <taxon>Pseudomonadati</taxon>
        <taxon>Pseudomonadota</taxon>
        <taxon>Alphaproteobacteria</taxon>
        <taxon>Hyphomicrobiales</taxon>
        <taxon>Rhizobiaceae</taxon>
        <taxon>Sinorhizobium/Ensifer group</taxon>
        <taxon>Sinorhizobium</taxon>
    </lineage>
</organism>
<comment type="caution">
    <text evidence="10">The sequence shown here is derived from an EMBL/GenBank/DDBJ whole genome shotgun (WGS) entry which is preliminary data.</text>
</comment>
<feature type="transmembrane region" description="Helical" evidence="9">
    <location>
        <begin position="420"/>
        <end position="442"/>
    </location>
</feature>
<dbReference type="InterPro" id="IPR004623">
    <property type="entry name" value="KdpA"/>
</dbReference>
<comment type="subcellular location">
    <subcellularLocation>
        <location evidence="9">Cell membrane</location>
        <topology evidence="9">Multi-pass membrane protein</topology>
    </subcellularLocation>
</comment>
<keyword evidence="3 9" id="KW-0633">Potassium transport</keyword>
<keyword evidence="5 9" id="KW-0630">Potassium</keyword>
<dbReference type="GO" id="GO:0008556">
    <property type="term" value="F:P-type potassium transmembrane transporter activity"/>
    <property type="evidence" value="ECO:0007669"/>
    <property type="project" value="InterPro"/>
</dbReference>
<feature type="transmembrane region" description="Helical" evidence="9">
    <location>
        <begin position="462"/>
        <end position="482"/>
    </location>
</feature>
<evidence type="ECO:0000256" key="5">
    <source>
        <dbReference type="ARBA" id="ARBA00022958"/>
    </source>
</evidence>
<comment type="subunit">
    <text evidence="9">The system is composed of three essential subunits: KdpA, KdpB and KdpC.</text>
</comment>
<dbReference type="PANTHER" id="PTHR30607">
    <property type="entry name" value="POTASSIUM-TRANSPORTING ATPASE A CHAIN"/>
    <property type="match status" value="1"/>
</dbReference>
<keyword evidence="8 9" id="KW-0472">Membrane</keyword>
<sequence>MATDILQFLLYAAILVALAWPLGGYMARVFQGERTLLSPVLVPVERGIYAVAGKSAMQDQHWTRYALSLLVFNFAGWLFLYAVLRLQHLLPWNPEGLAPMPPDLAFNTAVSFVTNTNWQAYGGETTLSYFSQMVGLTVQNFVSAATGIAVAVAVIRGFAARNVRSIGNFWVDMTRSILYVLLPLSIFGALVLIWQGVPQTLSAYVPATTLEGARQLIAQGPAASQIAIKQLGTNGGGFFNVNSSHPLENPTQLSNLLQLLYILLIPAAFCFLFGHMVKDQRQGIAIFAAMGILFVVGLAVVYGAEIHGNTLYDALPIDQAAGNMEGKEVRFGTGLSALWAEATTAASNGSVNAMHDSFTPLAGLALLLNIQVGEVIFGGVGAGFYGMLLFVVLTVFLAGLMVGRTPEYLGKKIEAKEVKLAVLAFLSMPIGILVFGAVAAIVPSALAAVQDPGPHGLSEILYAYSSATGNNGSAFAGFGANLPFHTTLQGIAMLLGRYAFIVPMLAIAGALATKTPAPASAGTFPTHGPLFVVLLMVVVVILGGLTFFPALALGPIAEQVAMLAGQTF</sequence>
<protein>
    <recommendedName>
        <fullName evidence="9">Potassium-transporting ATPase potassium-binding subunit</fullName>
    </recommendedName>
    <alternativeName>
        <fullName evidence="9">ATP phosphohydrolase [potassium-transporting] A chain</fullName>
    </alternativeName>
    <alternativeName>
        <fullName evidence="9">Potassium-binding and translocating subunit A</fullName>
    </alternativeName>
    <alternativeName>
        <fullName evidence="9">Potassium-translocating ATPase A chain</fullName>
    </alternativeName>
</protein>
<evidence type="ECO:0000313" key="11">
    <source>
        <dbReference type="Proteomes" id="UP000231987"/>
    </source>
</evidence>
<feature type="transmembrane region" description="Helical" evidence="9">
    <location>
        <begin position="256"/>
        <end position="277"/>
    </location>
</feature>
<evidence type="ECO:0000256" key="4">
    <source>
        <dbReference type="ARBA" id="ARBA00022692"/>
    </source>
</evidence>
<feature type="transmembrane region" description="Helical" evidence="9">
    <location>
        <begin position="284"/>
        <end position="304"/>
    </location>
</feature>
<feature type="transmembrane region" description="Helical" evidence="9">
    <location>
        <begin position="494"/>
        <end position="512"/>
    </location>
</feature>
<name>A0A2J0YUZ7_RHIML</name>
<evidence type="ECO:0000256" key="1">
    <source>
        <dbReference type="ARBA" id="ARBA00022448"/>
    </source>
</evidence>
<keyword evidence="7 9" id="KW-0406">Ion transport</keyword>
<feature type="transmembrane region" description="Helical" evidence="9">
    <location>
        <begin position="65"/>
        <end position="84"/>
    </location>
</feature>
<dbReference type="GO" id="GO:0005886">
    <property type="term" value="C:plasma membrane"/>
    <property type="evidence" value="ECO:0007669"/>
    <property type="project" value="UniProtKB-SubCell"/>
</dbReference>
<keyword evidence="1 9" id="KW-0813">Transport</keyword>
<feature type="transmembrane region" description="Helical" evidence="9">
    <location>
        <begin position="532"/>
        <end position="553"/>
    </location>
</feature>
<feature type="transmembrane region" description="Helical" evidence="9">
    <location>
        <begin position="6"/>
        <end position="27"/>
    </location>
</feature>
<dbReference type="AlphaFoldDB" id="A0A2J0YUZ7"/>
<evidence type="ECO:0000256" key="3">
    <source>
        <dbReference type="ARBA" id="ARBA00022538"/>
    </source>
</evidence>
<comment type="similarity">
    <text evidence="9">Belongs to the KdpA family.</text>
</comment>
<dbReference type="HAMAP" id="MF_00275">
    <property type="entry name" value="KdpA"/>
    <property type="match status" value="1"/>
</dbReference>
<accession>A0A2J0YUZ7</accession>
<proteinExistence type="inferred from homology"/>
<evidence type="ECO:0000256" key="2">
    <source>
        <dbReference type="ARBA" id="ARBA00022475"/>
    </source>
</evidence>
<evidence type="ECO:0000256" key="7">
    <source>
        <dbReference type="ARBA" id="ARBA00023065"/>
    </source>
</evidence>
<evidence type="ECO:0000256" key="6">
    <source>
        <dbReference type="ARBA" id="ARBA00022989"/>
    </source>
</evidence>
<feature type="transmembrane region" description="Helical" evidence="9">
    <location>
        <begin position="176"/>
        <end position="197"/>
    </location>
</feature>
<evidence type="ECO:0000256" key="8">
    <source>
        <dbReference type="ARBA" id="ARBA00023136"/>
    </source>
</evidence>
<keyword evidence="4 9" id="KW-0812">Transmembrane</keyword>
<feature type="transmembrane region" description="Helical" evidence="9">
    <location>
        <begin position="133"/>
        <end position="155"/>
    </location>
</feature>
<dbReference type="RefSeq" id="WP_100674456.1">
    <property type="nucleotide sequence ID" value="NZ_NJGD01000021.1"/>
</dbReference>
<keyword evidence="2 9" id="KW-1003">Cell membrane</keyword>
<feature type="transmembrane region" description="Helical" evidence="9">
    <location>
        <begin position="375"/>
        <end position="400"/>
    </location>
</feature>
<gene>
    <name evidence="9" type="primary">kdpA</name>
    <name evidence="10" type="ORF">CEJ86_28735</name>
</gene>
<dbReference type="Pfam" id="PF03814">
    <property type="entry name" value="KdpA"/>
    <property type="match status" value="1"/>
</dbReference>
<dbReference type="GO" id="GO:0030955">
    <property type="term" value="F:potassium ion binding"/>
    <property type="evidence" value="ECO:0007669"/>
    <property type="project" value="UniProtKB-UniRule"/>
</dbReference>
<dbReference type="PIRSF" id="PIRSF001294">
    <property type="entry name" value="K_ATPaseA"/>
    <property type="match status" value="1"/>
</dbReference>
<comment type="function">
    <text evidence="9">Part of the high-affinity ATP-driven potassium transport (or Kdp) system, which catalyzes the hydrolysis of ATP coupled with the electrogenic transport of potassium into the cytoplasm. This subunit binds the extracellular potassium ions and delivers the ions to the membrane domain of KdpB through an intramembrane tunnel.</text>
</comment>
<evidence type="ECO:0000256" key="9">
    <source>
        <dbReference type="HAMAP-Rule" id="MF_00275"/>
    </source>
</evidence>